<dbReference type="CDD" id="cd06127">
    <property type="entry name" value="DEDDh"/>
    <property type="match status" value="1"/>
</dbReference>
<evidence type="ECO:0000259" key="1">
    <source>
        <dbReference type="SMART" id="SM00479"/>
    </source>
</evidence>
<dbReference type="PANTHER" id="PTHR30231">
    <property type="entry name" value="DNA POLYMERASE III SUBUNIT EPSILON"/>
    <property type="match status" value="1"/>
</dbReference>
<feature type="domain" description="Exonuclease" evidence="1">
    <location>
        <begin position="34"/>
        <end position="206"/>
    </location>
</feature>
<dbReference type="GO" id="GO:0005829">
    <property type="term" value="C:cytosol"/>
    <property type="evidence" value="ECO:0007669"/>
    <property type="project" value="TreeGrafter"/>
</dbReference>
<evidence type="ECO:0000313" key="3">
    <source>
        <dbReference type="Proteomes" id="UP000193804"/>
    </source>
</evidence>
<dbReference type="SMART" id="SM00479">
    <property type="entry name" value="EXOIII"/>
    <property type="match status" value="1"/>
</dbReference>
<keyword evidence="3" id="KW-1185">Reference proteome</keyword>
<dbReference type="GO" id="GO:0045004">
    <property type="term" value="P:DNA replication proofreading"/>
    <property type="evidence" value="ECO:0007669"/>
    <property type="project" value="TreeGrafter"/>
</dbReference>
<dbReference type="SUPFAM" id="SSF53098">
    <property type="entry name" value="Ribonuclease H-like"/>
    <property type="match status" value="1"/>
</dbReference>
<dbReference type="EMBL" id="FXAW01000008">
    <property type="protein sequence ID" value="SMG48878.1"/>
    <property type="molecule type" value="Genomic_DNA"/>
</dbReference>
<dbReference type="InterPro" id="IPR013520">
    <property type="entry name" value="Ribonucl_H"/>
</dbReference>
<dbReference type="InterPro" id="IPR036397">
    <property type="entry name" value="RNaseH_sf"/>
</dbReference>
<dbReference type="PANTHER" id="PTHR30231:SF41">
    <property type="entry name" value="DNA POLYMERASE III SUBUNIT EPSILON"/>
    <property type="match status" value="1"/>
</dbReference>
<dbReference type="Proteomes" id="UP000193804">
    <property type="component" value="Unassembled WGS sequence"/>
</dbReference>
<gene>
    <name evidence="2" type="ORF">SAMN05661096_03541</name>
</gene>
<dbReference type="OrthoDB" id="9803925at2"/>
<dbReference type="STRING" id="1028.SAMN05661096_03541"/>
<protein>
    <submittedName>
        <fullName evidence="2">DNA polymerase-3 subunit epsilon</fullName>
    </submittedName>
</protein>
<dbReference type="RefSeq" id="WP_085518670.1">
    <property type="nucleotide sequence ID" value="NZ_FXAW01000008.1"/>
</dbReference>
<reference evidence="3" key="1">
    <citation type="submission" date="2017-04" db="EMBL/GenBank/DDBJ databases">
        <authorList>
            <person name="Varghese N."/>
            <person name="Submissions S."/>
        </authorList>
    </citation>
    <scope>NUCLEOTIDE SEQUENCE [LARGE SCALE GENOMIC DNA]</scope>
    <source>
        <strain evidence="3">DSM 4125</strain>
    </source>
</reference>
<sequence length="206" mass="23322">MGFKFWQKSTKPDYPEEILDYFELNNSDKGVSGDFVVLDTEASSLRIDRADLLSVGAVKIKNDSVSVKDSFHLFIDTGKSGMTANVEIHEIMASGKEHKMEPKKVLLAFLKYIGNSILVAQHARYDIGLINRYLSEHFPGVRLVNQVLDTADLAIQKDQRDNPDLKFNPQNYSLDALLERYKIEPLERHTALGDAYSTALLFLKIK</sequence>
<dbReference type="Pfam" id="PF00929">
    <property type="entry name" value="RNase_T"/>
    <property type="match status" value="1"/>
</dbReference>
<proteinExistence type="predicted"/>
<dbReference type="Gene3D" id="3.30.420.10">
    <property type="entry name" value="Ribonuclease H-like superfamily/Ribonuclease H"/>
    <property type="match status" value="1"/>
</dbReference>
<accession>A0A1X7L4U6</accession>
<dbReference type="GO" id="GO:0008408">
    <property type="term" value="F:3'-5' exonuclease activity"/>
    <property type="evidence" value="ECO:0007669"/>
    <property type="project" value="TreeGrafter"/>
</dbReference>
<dbReference type="GO" id="GO:0003676">
    <property type="term" value="F:nucleic acid binding"/>
    <property type="evidence" value="ECO:0007669"/>
    <property type="project" value="InterPro"/>
</dbReference>
<organism evidence="2 3">
    <name type="scientific">Marivirga sericea</name>
    <dbReference type="NCBI Taxonomy" id="1028"/>
    <lineage>
        <taxon>Bacteria</taxon>
        <taxon>Pseudomonadati</taxon>
        <taxon>Bacteroidota</taxon>
        <taxon>Cytophagia</taxon>
        <taxon>Cytophagales</taxon>
        <taxon>Marivirgaceae</taxon>
        <taxon>Marivirga</taxon>
    </lineage>
</organism>
<dbReference type="AlphaFoldDB" id="A0A1X7L4U6"/>
<dbReference type="InterPro" id="IPR012337">
    <property type="entry name" value="RNaseH-like_sf"/>
</dbReference>
<name>A0A1X7L4U6_9BACT</name>
<evidence type="ECO:0000313" key="2">
    <source>
        <dbReference type="EMBL" id="SMG48878.1"/>
    </source>
</evidence>